<evidence type="ECO:0000313" key="4">
    <source>
        <dbReference type="Proteomes" id="UP000267448"/>
    </source>
</evidence>
<dbReference type="EMBL" id="RXNU01000031">
    <property type="protein sequence ID" value="RTR35892.1"/>
    <property type="molecule type" value="Genomic_DNA"/>
</dbReference>
<feature type="domain" description="Cadherin" evidence="2">
    <location>
        <begin position="890"/>
        <end position="987"/>
    </location>
</feature>
<dbReference type="Gene3D" id="2.60.40.1200">
    <property type="match status" value="6"/>
</dbReference>
<protein>
    <submittedName>
        <fullName evidence="3">Retention module-containing protein</fullName>
    </submittedName>
</protein>
<gene>
    <name evidence="3" type="ORF">EKG38_24545</name>
</gene>
<dbReference type="Proteomes" id="UP000267448">
    <property type="component" value="Unassembled WGS sequence"/>
</dbReference>
<evidence type="ECO:0000259" key="2">
    <source>
        <dbReference type="PROSITE" id="PS50268"/>
    </source>
</evidence>
<feature type="region of interest" description="Disordered" evidence="1">
    <location>
        <begin position="994"/>
        <end position="1015"/>
    </location>
</feature>
<comment type="caution">
    <text evidence="3">The sequence shown here is derived from an EMBL/GenBank/DDBJ whole genome shotgun (WGS) entry which is preliminary data.</text>
</comment>
<dbReference type="Gene3D" id="2.60.40.10">
    <property type="entry name" value="Immunoglobulins"/>
    <property type="match status" value="1"/>
</dbReference>
<keyword evidence="4" id="KW-1185">Reference proteome</keyword>
<dbReference type="InterPro" id="IPR010221">
    <property type="entry name" value="VCBS_dom"/>
</dbReference>
<dbReference type="InterPro" id="IPR047777">
    <property type="entry name" value="LapA-like_RM"/>
</dbReference>
<dbReference type="AlphaFoldDB" id="A0A3S0K5A7"/>
<evidence type="ECO:0000256" key="1">
    <source>
        <dbReference type="SAM" id="MobiDB-lite"/>
    </source>
</evidence>
<dbReference type="PROSITE" id="PS50268">
    <property type="entry name" value="CADHERIN_2"/>
    <property type="match status" value="1"/>
</dbReference>
<feature type="non-terminal residue" evidence="3">
    <location>
        <position position="1015"/>
    </location>
</feature>
<feature type="region of interest" description="Disordered" evidence="1">
    <location>
        <begin position="95"/>
        <end position="115"/>
    </location>
</feature>
<dbReference type="RefSeq" id="WP_126523507.1">
    <property type="nucleotide sequence ID" value="NZ_RXNU01000031.1"/>
</dbReference>
<reference evidence="3 4" key="1">
    <citation type="submission" date="2018-12" db="EMBL/GenBank/DDBJ databases">
        <authorList>
            <person name="Yu L."/>
        </authorList>
    </citation>
    <scope>NUCLEOTIDE SEQUENCE [LARGE SCALE GENOMIC DNA]</scope>
    <source>
        <strain evidence="3 4">HAW-EB2</strain>
    </source>
</reference>
<dbReference type="NCBIfam" id="TIGR01965">
    <property type="entry name" value="VCBS_repeat"/>
    <property type="match status" value="1"/>
</dbReference>
<dbReference type="GO" id="GO:0007156">
    <property type="term" value="P:homophilic cell adhesion via plasma membrane adhesion molecules"/>
    <property type="evidence" value="ECO:0007669"/>
    <property type="project" value="InterPro"/>
</dbReference>
<dbReference type="OrthoDB" id="5593939at2"/>
<dbReference type="GO" id="GO:0005509">
    <property type="term" value="F:calcium ion binding"/>
    <property type="evidence" value="ECO:0007669"/>
    <property type="project" value="InterPro"/>
</dbReference>
<dbReference type="InterPro" id="IPR013783">
    <property type="entry name" value="Ig-like_fold"/>
</dbReference>
<dbReference type="NCBIfam" id="NF033682">
    <property type="entry name" value="retention_LapA"/>
    <property type="match status" value="1"/>
</dbReference>
<name>A0A3S0K5A7_9GAMM</name>
<sequence>MKSLVTAQHGQVLLANGNVTIEIANGKQNIAPGEQLPKGSTLYIEDGAEVEIAFEDGTTYSNLSSASQDSEETMADSDFSALDEIQALQDLIASGEDPTAGLPDTAAGAGTAGNQGGTDFVSVARSGGETIASSGFSTDGVTQSEFTAASNLNESVVDNPSELINDITTIDEDGVATGNVLGNDSDVDNDLTVTSFEVDGNTYTAGTEVTLEGGTLVISEDGSYTFTPNENWNGSVPVIAYTTNTGSTATLTIVVNAVDDPSIVVNDSNTIDEGSVATGNVLDNDSDIDSDLTVASFEVNGEGYTAGTTVELEGGSLVINEDGSYVFTPNDNWNGTVPVITYTTNTGSTATLTLEVTPVDDPSVLANDSNTIDEDSVATGNVLDNDSDIDSDLTVASFEVNGESYTAGTTVELEGGSLVINEDGSYIFTPNDNWNGSVPVITYTTSTGSSATLTLEVTPVDDPSGLANDSNTFDEDSVATGNVLDNDSDIDSDIDSDLTVASFEVNGTSYTAGTTVELEGGSLVINEDGSYTFTPNDNWNGTVPVITYTTNTGSTATLTLEVTPVDDPSVLANDSNTIDEDSVATGNVLDNDSDIDSDLTVASFEVNGESYTAGTTVELEGGSLVINEDGSYTFTPNDNWNGSVPVITYTTSTGSSATLTLEVTPVDGPSVLANDSNTIDEDSVATGNVLDNDSDIDSDLTVASFEVNGESYTAGTTVELEGGSLVINEDGSYVFTPNDNWNGSVPVITYTTSTGSSATLTLEVTPVDDPSVLANDSNTIDEDSVATGNVLDNDSDIDSDLTVASFEVNGESYTAGSTVELEGGSLVINEDGSYVFTPNDNWNGTVPVITYTTNTGSTATLTLEVTPVDDPATIAINDTDKGTVTEDGAVDENETTVQVTGGKLDVTDADTGEAVFQTQTEVADGDFGFFSIDESGNWTYTLNNDHDAVQSLPEGETEIRTITVTSADGTATHTVTITIVGANDPADITVGQGDSDLGTVTEDGLDDGNALTVES</sequence>
<evidence type="ECO:0000313" key="3">
    <source>
        <dbReference type="EMBL" id="RTR35892.1"/>
    </source>
</evidence>
<dbReference type="PANTHER" id="PTHR34677:SF3">
    <property type="entry name" value="BACTERIAL IG-LIKE DOMAIN-CONTAINING PROTEIN"/>
    <property type="match status" value="1"/>
</dbReference>
<accession>A0A3S0K5A7</accession>
<organism evidence="3 4">
    <name type="scientific">Shewanella canadensis</name>
    <dbReference type="NCBI Taxonomy" id="271096"/>
    <lineage>
        <taxon>Bacteria</taxon>
        <taxon>Pseudomonadati</taxon>
        <taxon>Pseudomonadota</taxon>
        <taxon>Gammaproteobacteria</taxon>
        <taxon>Alteromonadales</taxon>
        <taxon>Shewanellaceae</taxon>
        <taxon>Shewanella</taxon>
    </lineage>
</organism>
<proteinExistence type="predicted"/>
<dbReference type="GO" id="GO:0016020">
    <property type="term" value="C:membrane"/>
    <property type="evidence" value="ECO:0007669"/>
    <property type="project" value="InterPro"/>
</dbReference>
<dbReference type="InterPro" id="IPR002126">
    <property type="entry name" value="Cadherin-like_dom"/>
</dbReference>
<dbReference type="PANTHER" id="PTHR34677">
    <property type="match status" value="1"/>
</dbReference>
<feature type="compositionally biased region" description="Low complexity" evidence="1">
    <location>
        <begin position="99"/>
        <end position="109"/>
    </location>
</feature>
<dbReference type="InterPro" id="IPR041339">
    <property type="entry name" value="Ig-like_bac"/>
</dbReference>
<dbReference type="NCBIfam" id="NF012211">
    <property type="entry name" value="tand_rpt_95"/>
    <property type="match status" value="7"/>
</dbReference>
<dbReference type="Pfam" id="PF18200">
    <property type="entry name" value="Big_11"/>
    <property type="match status" value="7"/>
</dbReference>